<evidence type="ECO:0000256" key="4">
    <source>
        <dbReference type="SAM" id="SignalP"/>
    </source>
</evidence>
<dbReference type="InterPro" id="IPR049492">
    <property type="entry name" value="BD-FAE-like_dom"/>
</dbReference>
<evidence type="ECO:0000256" key="1">
    <source>
        <dbReference type="ARBA" id="ARBA00010515"/>
    </source>
</evidence>
<dbReference type="Pfam" id="PF20434">
    <property type="entry name" value="BD-FAE"/>
    <property type="match status" value="1"/>
</dbReference>
<evidence type="ECO:0000259" key="5">
    <source>
        <dbReference type="Pfam" id="PF20434"/>
    </source>
</evidence>
<feature type="signal peptide" evidence="4">
    <location>
        <begin position="1"/>
        <end position="21"/>
    </location>
</feature>
<keyword evidence="7" id="KW-1185">Reference proteome</keyword>
<feature type="domain" description="BD-FAE-like" evidence="5">
    <location>
        <begin position="74"/>
        <end position="279"/>
    </location>
</feature>
<dbReference type="InterPro" id="IPR050300">
    <property type="entry name" value="GDXG_lipolytic_enzyme"/>
</dbReference>
<organism evidence="6 7">
    <name type="scientific">Chitinimonas taiwanensis DSM 18899</name>
    <dbReference type="NCBI Taxonomy" id="1121279"/>
    <lineage>
        <taxon>Bacteria</taxon>
        <taxon>Pseudomonadati</taxon>
        <taxon>Pseudomonadota</taxon>
        <taxon>Betaproteobacteria</taxon>
        <taxon>Neisseriales</taxon>
        <taxon>Chitinibacteraceae</taxon>
        <taxon>Chitinimonas</taxon>
    </lineage>
</organism>
<dbReference type="OrthoDB" id="9775851at2"/>
<feature type="chain" id="PRO_5012182384" evidence="4">
    <location>
        <begin position="22"/>
        <end position="333"/>
    </location>
</feature>
<dbReference type="PANTHER" id="PTHR48081">
    <property type="entry name" value="AB HYDROLASE SUPERFAMILY PROTEIN C4A8.06C"/>
    <property type="match status" value="1"/>
</dbReference>
<dbReference type="EMBL" id="FPKR01000003">
    <property type="protein sequence ID" value="SFZ73306.1"/>
    <property type="molecule type" value="Genomic_DNA"/>
</dbReference>
<dbReference type="STRING" id="1121279.SAMN02745887_00764"/>
<dbReference type="RefSeq" id="WP_072427316.1">
    <property type="nucleotide sequence ID" value="NZ_FPKR01000003.1"/>
</dbReference>
<gene>
    <name evidence="6" type="ORF">SAMN02745887_00764</name>
</gene>
<dbReference type="InterPro" id="IPR029058">
    <property type="entry name" value="AB_hydrolase_fold"/>
</dbReference>
<dbReference type="Proteomes" id="UP000186513">
    <property type="component" value="Unassembled WGS sequence"/>
</dbReference>
<dbReference type="InterPro" id="IPR033140">
    <property type="entry name" value="Lipase_GDXG_put_SER_AS"/>
</dbReference>
<keyword evidence="4" id="KW-0732">Signal</keyword>
<proteinExistence type="inferred from homology"/>
<dbReference type="Gene3D" id="3.40.50.1820">
    <property type="entry name" value="alpha/beta hydrolase"/>
    <property type="match status" value="1"/>
</dbReference>
<evidence type="ECO:0000313" key="7">
    <source>
        <dbReference type="Proteomes" id="UP000186513"/>
    </source>
</evidence>
<keyword evidence="2" id="KW-0378">Hydrolase</keyword>
<sequence length="333" mass="35525">MRRFLLCSLSVLALLALGTFAALQLSPWPGALLIRAVFDSGAQRAFSAQQPHLPADIAEQRDLQYAADSPHAFLDLFYPANSAQRKLPTIVWIHGGGWVSGSKALLGNYARILAGQGFSVAVVGYAIAPGATYPTPVRQVHAALGYLSRQASMLPVDADKLILAGDSAGAHIAAQVAASLSEPDYAQRIGVQASIARSQLAAVLLYCGPYDIREVNLDGGFGAFLRTVLWAYSGRKDFQQDVRFATASVLPEVSARFPPAFISAGNADPLLGQSQALASALSKQGVTVETLFFPPDLKPELGHEYQFDLDGKPGQQALARSVAFLRRHIGQPD</sequence>
<accession>A0A1K2HAJ6</accession>
<dbReference type="GO" id="GO:0016787">
    <property type="term" value="F:hydrolase activity"/>
    <property type="evidence" value="ECO:0007669"/>
    <property type="project" value="UniProtKB-KW"/>
</dbReference>
<reference evidence="6 7" key="1">
    <citation type="submission" date="2016-11" db="EMBL/GenBank/DDBJ databases">
        <authorList>
            <person name="Jaros S."/>
            <person name="Januszkiewicz K."/>
            <person name="Wedrychowicz H."/>
        </authorList>
    </citation>
    <scope>NUCLEOTIDE SEQUENCE [LARGE SCALE GENOMIC DNA]</scope>
    <source>
        <strain evidence="6 7">DSM 18899</strain>
    </source>
</reference>
<dbReference type="AlphaFoldDB" id="A0A1K2HAJ6"/>
<evidence type="ECO:0000313" key="6">
    <source>
        <dbReference type="EMBL" id="SFZ73306.1"/>
    </source>
</evidence>
<dbReference type="PROSITE" id="PS01174">
    <property type="entry name" value="LIPASE_GDXG_SER"/>
    <property type="match status" value="1"/>
</dbReference>
<name>A0A1K2HAJ6_9NEIS</name>
<dbReference type="SUPFAM" id="SSF53474">
    <property type="entry name" value="alpha/beta-Hydrolases"/>
    <property type="match status" value="1"/>
</dbReference>
<evidence type="ECO:0000256" key="3">
    <source>
        <dbReference type="PROSITE-ProRule" id="PRU10038"/>
    </source>
</evidence>
<protein>
    <submittedName>
        <fullName evidence="6">Acetyl esterase/lipase</fullName>
    </submittedName>
</protein>
<feature type="active site" evidence="3">
    <location>
        <position position="167"/>
    </location>
</feature>
<comment type="similarity">
    <text evidence="1">Belongs to the 'GDXG' lipolytic enzyme family.</text>
</comment>
<evidence type="ECO:0000256" key="2">
    <source>
        <dbReference type="ARBA" id="ARBA00022801"/>
    </source>
</evidence>